<comment type="caution">
    <text evidence="8">The sequence shown here is derived from an EMBL/GenBank/DDBJ whole genome shotgun (WGS) entry which is preliminary data.</text>
</comment>
<evidence type="ECO:0000256" key="4">
    <source>
        <dbReference type="ARBA" id="ARBA00022553"/>
    </source>
</evidence>
<dbReference type="PANTHER" id="PTHR43547">
    <property type="entry name" value="TWO-COMPONENT HISTIDINE KINASE"/>
    <property type="match status" value="1"/>
</dbReference>
<dbReference type="PANTHER" id="PTHR43547:SF2">
    <property type="entry name" value="HYBRID SIGNAL TRANSDUCTION HISTIDINE KINASE C"/>
    <property type="match status" value="1"/>
</dbReference>
<accession>A0ABW0F9X7</accession>
<dbReference type="InterPro" id="IPR003661">
    <property type="entry name" value="HisK_dim/P_dom"/>
</dbReference>
<dbReference type="EMBL" id="JBHSLN010000010">
    <property type="protein sequence ID" value="MFC5296217.1"/>
    <property type="molecule type" value="Genomic_DNA"/>
</dbReference>
<evidence type="ECO:0000256" key="2">
    <source>
        <dbReference type="ARBA" id="ARBA00004236"/>
    </source>
</evidence>
<keyword evidence="5" id="KW-0808">Transferase</keyword>
<keyword evidence="5" id="KW-0418">Kinase</keyword>
<dbReference type="InterPro" id="IPR005467">
    <property type="entry name" value="His_kinase_dom"/>
</dbReference>
<feature type="domain" description="Histidine kinase" evidence="7">
    <location>
        <begin position="125"/>
        <end position="343"/>
    </location>
</feature>
<name>A0ABW0F9X7_9MICO</name>
<dbReference type="SUPFAM" id="SSF55874">
    <property type="entry name" value="ATPase domain of HSP90 chaperone/DNA topoisomerase II/histidine kinase"/>
    <property type="match status" value="1"/>
</dbReference>
<dbReference type="Gene3D" id="3.30.565.10">
    <property type="entry name" value="Histidine kinase-like ATPase, C-terminal domain"/>
    <property type="match status" value="1"/>
</dbReference>
<reference evidence="9" key="1">
    <citation type="journal article" date="2019" name="Int. J. Syst. Evol. Microbiol.">
        <title>The Global Catalogue of Microorganisms (GCM) 10K type strain sequencing project: providing services to taxonomists for standard genome sequencing and annotation.</title>
        <authorList>
            <consortium name="The Broad Institute Genomics Platform"/>
            <consortium name="The Broad Institute Genome Sequencing Center for Infectious Disease"/>
            <person name="Wu L."/>
            <person name="Ma J."/>
        </authorList>
    </citation>
    <scope>NUCLEOTIDE SEQUENCE [LARGE SCALE GENOMIC DNA]</scope>
    <source>
        <strain evidence="9">CGMCC 1.16455</strain>
    </source>
</reference>
<gene>
    <name evidence="8" type="ORF">ACFPK8_01710</name>
</gene>
<dbReference type="InterPro" id="IPR003594">
    <property type="entry name" value="HATPase_dom"/>
</dbReference>
<keyword evidence="9" id="KW-1185">Reference proteome</keyword>
<dbReference type="PRINTS" id="PR00344">
    <property type="entry name" value="BCTRLSENSOR"/>
</dbReference>
<evidence type="ECO:0000256" key="1">
    <source>
        <dbReference type="ARBA" id="ARBA00000085"/>
    </source>
</evidence>
<dbReference type="EC" id="2.7.13.3" evidence="3"/>
<evidence type="ECO:0000313" key="8">
    <source>
        <dbReference type="EMBL" id="MFC5296217.1"/>
    </source>
</evidence>
<dbReference type="Pfam" id="PF02518">
    <property type="entry name" value="HATPase_c"/>
    <property type="match status" value="1"/>
</dbReference>
<evidence type="ECO:0000256" key="3">
    <source>
        <dbReference type="ARBA" id="ARBA00012438"/>
    </source>
</evidence>
<dbReference type="Pfam" id="PF00512">
    <property type="entry name" value="HisKA"/>
    <property type="match status" value="1"/>
</dbReference>
<sequence length="348" mass="37442">MDVGIVVVDRDGHDLLMNRAQQRIHTLAMPAGIEDPDETQLTLRYPGTSCPIPPEDRPVRRAVNQETFSNYVVSVGNPGDRGTEFSSSARQILDRHGDRDGAVVVFSDVTSYVEAARTQQQFVAAVSHELRTPLTSVIGYLELAQDDLDLSTETASYLSVANRNAEQLLALVEDLLQDQVTRSVSGGLSLRPHRLSTVAGQVIESASLSAQESGIRLVQDLEETPELPIDEHRITQALTNLLSNALKYTPRGGTVTVTVSSRAVEGALEIAIADTGVGMSDQEQADLFTEFYRTESARTSAIQGHGIGLAVTRRIVLEHGGQISVRSTPGAGSTFSIRLPLEAADSAA</sequence>
<dbReference type="PROSITE" id="PS50109">
    <property type="entry name" value="HIS_KIN"/>
    <property type="match status" value="1"/>
</dbReference>
<evidence type="ECO:0000256" key="5">
    <source>
        <dbReference type="ARBA" id="ARBA00022777"/>
    </source>
</evidence>
<dbReference type="InterPro" id="IPR004358">
    <property type="entry name" value="Sig_transdc_His_kin-like_C"/>
</dbReference>
<dbReference type="SUPFAM" id="SSF47384">
    <property type="entry name" value="Homodimeric domain of signal transducing histidine kinase"/>
    <property type="match status" value="1"/>
</dbReference>
<dbReference type="InterPro" id="IPR036890">
    <property type="entry name" value="HATPase_C_sf"/>
</dbReference>
<dbReference type="CDD" id="cd00082">
    <property type="entry name" value="HisKA"/>
    <property type="match status" value="1"/>
</dbReference>
<dbReference type="InterPro" id="IPR036097">
    <property type="entry name" value="HisK_dim/P_sf"/>
</dbReference>
<evidence type="ECO:0000259" key="7">
    <source>
        <dbReference type="PROSITE" id="PS50109"/>
    </source>
</evidence>
<evidence type="ECO:0000313" key="9">
    <source>
        <dbReference type="Proteomes" id="UP001595937"/>
    </source>
</evidence>
<dbReference type="Proteomes" id="UP001595937">
    <property type="component" value="Unassembled WGS sequence"/>
</dbReference>
<proteinExistence type="predicted"/>
<keyword evidence="6" id="KW-0902">Two-component regulatory system</keyword>
<dbReference type="SMART" id="SM00388">
    <property type="entry name" value="HisKA"/>
    <property type="match status" value="1"/>
</dbReference>
<dbReference type="GeneID" id="303296540"/>
<dbReference type="GO" id="GO:0005524">
    <property type="term" value="F:ATP binding"/>
    <property type="evidence" value="ECO:0007669"/>
    <property type="project" value="UniProtKB-KW"/>
</dbReference>
<comment type="subcellular location">
    <subcellularLocation>
        <location evidence="2">Cell membrane</location>
    </subcellularLocation>
</comment>
<dbReference type="Gene3D" id="3.30.450.20">
    <property type="entry name" value="PAS domain"/>
    <property type="match status" value="1"/>
</dbReference>
<dbReference type="RefSeq" id="WP_343922915.1">
    <property type="nucleotide sequence ID" value="NZ_BAAAIR010000026.1"/>
</dbReference>
<dbReference type="Gene3D" id="1.10.287.130">
    <property type="match status" value="1"/>
</dbReference>
<keyword evidence="4" id="KW-0597">Phosphoprotein</keyword>
<protein>
    <recommendedName>
        <fullName evidence="3">histidine kinase</fullName>
        <ecNumber evidence="3">2.7.13.3</ecNumber>
    </recommendedName>
</protein>
<dbReference type="SMART" id="SM00387">
    <property type="entry name" value="HATPase_c"/>
    <property type="match status" value="1"/>
</dbReference>
<organism evidence="8 9">
    <name type="scientific">Brachybacterium tyrofermentans</name>
    <dbReference type="NCBI Taxonomy" id="47848"/>
    <lineage>
        <taxon>Bacteria</taxon>
        <taxon>Bacillati</taxon>
        <taxon>Actinomycetota</taxon>
        <taxon>Actinomycetes</taxon>
        <taxon>Micrococcales</taxon>
        <taxon>Dermabacteraceae</taxon>
        <taxon>Brachybacterium</taxon>
    </lineage>
</organism>
<evidence type="ECO:0000256" key="6">
    <source>
        <dbReference type="ARBA" id="ARBA00023012"/>
    </source>
</evidence>
<comment type="catalytic activity">
    <reaction evidence="1">
        <text>ATP + protein L-histidine = ADP + protein N-phospho-L-histidine.</text>
        <dbReference type="EC" id="2.7.13.3"/>
    </reaction>
</comment>
<keyword evidence="8" id="KW-0067">ATP-binding</keyword>
<keyword evidence="8" id="KW-0547">Nucleotide-binding</keyword>